<gene>
    <name evidence="1" type="ORF">QTP70_006427</name>
</gene>
<protein>
    <submittedName>
        <fullName evidence="1">Uncharacterized protein</fullName>
    </submittedName>
</protein>
<organism evidence="1 2">
    <name type="scientific">Hemibagrus guttatus</name>
    <dbReference type="NCBI Taxonomy" id="175788"/>
    <lineage>
        <taxon>Eukaryota</taxon>
        <taxon>Metazoa</taxon>
        <taxon>Chordata</taxon>
        <taxon>Craniata</taxon>
        <taxon>Vertebrata</taxon>
        <taxon>Euteleostomi</taxon>
        <taxon>Actinopterygii</taxon>
        <taxon>Neopterygii</taxon>
        <taxon>Teleostei</taxon>
        <taxon>Ostariophysi</taxon>
        <taxon>Siluriformes</taxon>
        <taxon>Bagridae</taxon>
        <taxon>Hemibagrus</taxon>
    </lineage>
</organism>
<comment type="caution">
    <text evidence="1">The sequence shown here is derived from an EMBL/GenBank/DDBJ whole genome shotgun (WGS) entry which is preliminary data.</text>
</comment>
<dbReference type="GO" id="GO:0005509">
    <property type="term" value="F:calcium ion binding"/>
    <property type="evidence" value="ECO:0007669"/>
    <property type="project" value="InterPro"/>
</dbReference>
<dbReference type="AlphaFoldDB" id="A0AAE0QWJ1"/>
<reference evidence="1" key="1">
    <citation type="submission" date="2023-06" db="EMBL/GenBank/DDBJ databases">
        <title>Male Hemibagrus guttatus genome.</title>
        <authorList>
            <person name="Bian C."/>
        </authorList>
    </citation>
    <scope>NUCLEOTIDE SEQUENCE</scope>
    <source>
        <strain evidence="1">Male_cb2023</strain>
        <tissue evidence="1">Muscle</tissue>
    </source>
</reference>
<accession>A0AAE0QWJ1</accession>
<dbReference type="Proteomes" id="UP001274896">
    <property type="component" value="Unassembled WGS sequence"/>
</dbReference>
<dbReference type="EMBL" id="JAUCMX010000009">
    <property type="protein sequence ID" value="KAK3535269.1"/>
    <property type="molecule type" value="Genomic_DNA"/>
</dbReference>
<keyword evidence="2" id="KW-1185">Reference proteome</keyword>
<proteinExistence type="predicted"/>
<dbReference type="InterPro" id="IPR037104">
    <property type="entry name" value="Annexin_sf"/>
</dbReference>
<sequence>MYSLIETSKHSCTSLWIRESTKYQKLGRLAPHCRSGSSRALRFYTSDIIESFPMAYRGSVKPFVHFNAKQDADILRKAMKGIEKIREAAAD</sequence>
<dbReference type="GO" id="GO:0005544">
    <property type="term" value="F:calcium-dependent phospholipid binding"/>
    <property type="evidence" value="ECO:0007669"/>
    <property type="project" value="InterPro"/>
</dbReference>
<evidence type="ECO:0000313" key="2">
    <source>
        <dbReference type="Proteomes" id="UP001274896"/>
    </source>
</evidence>
<dbReference type="SUPFAM" id="SSF47874">
    <property type="entry name" value="Annexin"/>
    <property type="match status" value="1"/>
</dbReference>
<evidence type="ECO:0000313" key="1">
    <source>
        <dbReference type="EMBL" id="KAK3535269.1"/>
    </source>
</evidence>
<name>A0AAE0QWJ1_9TELE</name>